<evidence type="ECO:0000256" key="5">
    <source>
        <dbReference type="ARBA" id="ARBA00022833"/>
    </source>
</evidence>
<keyword evidence="4" id="KW-0378">Hydrolase</keyword>
<keyword evidence="2" id="KW-0645">Protease</keyword>
<dbReference type="SUPFAM" id="SSF55031">
    <property type="entry name" value="Bacterial exopeptidase dimerisation domain"/>
    <property type="match status" value="1"/>
</dbReference>
<keyword evidence="6" id="KW-0482">Metalloprotease</keyword>
<dbReference type="GO" id="GO:0006508">
    <property type="term" value="P:proteolysis"/>
    <property type="evidence" value="ECO:0007669"/>
    <property type="project" value="UniProtKB-KW"/>
</dbReference>
<name>J7IMA7_DESMD</name>
<evidence type="ECO:0000256" key="6">
    <source>
        <dbReference type="ARBA" id="ARBA00023049"/>
    </source>
</evidence>
<dbReference type="RefSeq" id="WP_014901847.1">
    <property type="nucleotide sequence ID" value="NC_018515.1"/>
</dbReference>
<dbReference type="AlphaFoldDB" id="J7IMA7"/>
<reference evidence="11" key="2">
    <citation type="submission" date="2012-08" db="EMBL/GenBank/DDBJ databases">
        <title>Finished genome of Desulfosporosinus meridiei DSM 13257.</title>
        <authorList>
            <person name="Huntemann M."/>
            <person name="Wei C.-L."/>
            <person name="Han J."/>
            <person name="Detter J.C."/>
            <person name="Han C."/>
            <person name="Davenport K."/>
            <person name="Daligault H."/>
            <person name="Erkkila T."/>
            <person name="Gu W."/>
            <person name="Munk A.C.C."/>
            <person name="Teshima H."/>
            <person name="Xu Y."/>
            <person name="Chain P."/>
            <person name="Tapia R."/>
            <person name="Chen A."/>
            <person name="Krypides N."/>
            <person name="Mavromatis K."/>
            <person name="Markowitz V."/>
            <person name="Szeto E."/>
            <person name="Ivanova N."/>
            <person name="Mikhailova N."/>
            <person name="Ovchinnikova G."/>
            <person name="Pagani I."/>
            <person name="Pati A."/>
            <person name="Goodwin L."/>
            <person name="Peters L."/>
            <person name="Pitluck S."/>
            <person name="Woyke T."/>
            <person name="Pester M."/>
            <person name="Spring S."/>
            <person name="Ollivier B."/>
            <person name="Rattei T."/>
            <person name="Klenk H.-P."/>
            <person name="Wagner M."/>
            <person name="Loy A."/>
        </authorList>
    </citation>
    <scope>NUCLEOTIDE SEQUENCE [LARGE SCALE GENOMIC DNA]</scope>
    <source>
        <strain evidence="11">ATCC BAA-275 / DSM 13257 / NCIMB 13706 / S10</strain>
    </source>
</reference>
<dbReference type="PROSITE" id="PS00758">
    <property type="entry name" value="ARGE_DAPE_CPG2_1"/>
    <property type="match status" value="1"/>
</dbReference>
<dbReference type="Pfam" id="PF07687">
    <property type="entry name" value="M20_dimer"/>
    <property type="match status" value="1"/>
</dbReference>
<dbReference type="GO" id="GO:0004177">
    <property type="term" value="F:aminopeptidase activity"/>
    <property type="evidence" value="ECO:0007669"/>
    <property type="project" value="UniProtKB-UniRule"/>
</dbReference>
<dbReference type="InterPro" id="IPR008007">
    <property type="entry name" value="Peptidase_M42"/>
</dbReference>
<evidence type="ECO:0000313" key="11">
    <source>
        <dbReference type="Proteomes" id="UP000005262"/>
    </source>
</evidence>
<gene>
    <name evidence="10" type="ordered locus">Desmer_0899</name>
</gene>
<proteinExistence type="inferred from homology"/>
<dbReference type="PANTHER" id="PTHR42994:SF2">
    <property type="entry name" value="PEPTIDASE"/>
    <property type="match status" value="1"/>
</dbReference>
<dbReference type="HOGENOM" id="CLU_021802_6_0_9"/>
<evidence type="ECO:0000256" key="3">
    <source>
        <dbReference type="ARBA" id="ARBA00022723"/>
    </source>
</evidence>
<dbReference type="InterPro" id="IPR036264">
    <property type="entry name" value="Bact_exopeptidase_dim_dom"/>
</dbReference>
<dbReference type="EMBL" id="CP003629">
    <property type="protein sequence ID" value="AFQ42927.1"/>
    <property type="molecule type" value="Genomic_DNA"/>
</dbReference>
<dbReference type="PIRSF" id="PIRSF001123">
    <property type="entry name" value="PepA_GA"/>
    <property type="match status" value="1"/>
</dbReference>
<feature type="binding site" evidence="8">
    <location>
        <position position="345"/>
    </location>
    <ligand>
        <name>Zn(2+)</name>
        <dbReference type="ChEBI" id="CHEBI:29105"/>
        <label>2</label>
    </ligand>
</feature>
<dbReference type="InterPro" id="IPR011650">
    <property type="entry name" value="Peptidase_M20_dimer"/>
</dbReference>
<dbReference type="OrthoDB" id="9773892at2"/>
<evidence type="ECO:0000259" key="9">
    <source>
        <dbReference type="Pfam" id="PF07687"/>
    </source>
</evidence>
<comment type="cofactor">
    <cofactor evidence="1">
        <name>Zn(2+)</name>
        <dbReference type="ChEBI" id="CHEBI:29105"/>
    </cofactor>
</comment>
<dbReference type="GO" id="GO:0008237">
    <property type="term" value="F:metallopeptidase activity"/>
    <property type="evidence" value="ECO:0007669"/>
    <property type="project" value="UniProtKB-KW"/>
</dbReference>
<dbReference type="InterPro" id="IPR010162">
    <property type="entry name" value="PepT-like"/>
</dbReference>
<evidence type="ECO:0000256" key="2">
    <source>
        <dbReference type="ARBA" id="ARBA00022670"/>
    </source>
</evidence>
<protein>
    <submittedName>
        <fullName evidence="10">Peptidase T-like protein</fullName>
    </submittedName>
</protein>
<keyword evidence="3 8" id="KW-0479">Metal-binding</keyword>
<reference evidence="10 11" key="1">
    <citation type="journal article" date="2012" name="J. Bacteriol.">
        <title>Complete genome sequences of Desulfosporosinus orientis DSM765T, Desulfosporosinus youngiae DSM17734T, Desulfosporosinus meridiei DSM13257T, and Desulfosporosinus acidiphilus DSM22704T.</title>
        <authorList>
            <person name="Pester M."/>
            <person name="Brambilla E."/>
            <person name="Alazard D."/>
            <person name="Rattei T."/>
            <person name="Weinmaier T."/>
            <person name="Han J."/>
            <person name="Lucas S."/>
            <person name="Lapidus A."/>
            <person name="Cheng J.F."/>
            <person name="Goodwin L."/>
            <person name="Pitluck S."/>
            <person name="Peters L."/>
            <person name="Ovchinnikova G."/>
            <person name="Teshima H."/>
            <person name="Detter J.C."/>
            <person name="Han C.S."/>
            <person name="Tapia R."/>
            <person name="Land M.L."/>
            <person name="Hauser L."/>
            <person name="Kyrpides N.C."/>
            <person name="Ivanova N.N."/>
            <person name="Pagani I."/>
            <person name="Huntmann M."/>
            <person name="Wei C.L."/>
            <person name="Davenport K.W."/>
            <person name="Daligault H."/>
            <person name="Chain P.S."/>
            <person name="Chen A."/>
            <person name="Mavromatis K."/>
            <person name="Markowitz V."/>
            <person name="Szeto E."/>
            <person name="Mikhailova N."/>
            <person name="Pati A."/>
            <person name="Wagner M."/>
            <person name="Woyke T."/>
            <person name="Ollivier B."/>
            <person name="Klenk H.P."/>
            <person name="Spring S."/>
            <person name="Loy A."/>
        </authorList>
    </citation>
    <scope>NUCLEOTIDE SEQUENCE [LARGE SCALE GENOMIC DNA]</scope>
    <source>
        <strain evidence="11">ATCC BAA-275 / DSM 13257 / NCIMB 13706 / S10</strain>
    </source>
</reference>
<comment type="cofactor">
    <cofactor evidence="8">
        <name>a divalent metal cation</name>
        <dbReference type="ChEBI" id="CHEBI:60240"/>
    </cofactor>
    <text evidence="8">Binds 2 divalent metal cations per subunit.</text>
</comment>
<dbReference type="Gene3D" id="3.30.70.360">
    <property type="match status" value="1"/>
</dbReference>
<feature type="domain" description="Peptidase M20 dimerisation" evidence="9">
    <location>
        <begin position="180"/>
        <end position="258"/>
    </location>
</feature>
<sequence length="376" mass="40129">MVNRERLLAEFFELIKIDSPTKNERQIADILKSRLVGLGMEVTEDEAGQKFGGNCGNVLAYLKGNLPKAPVILLSAHMDTVAPCLNIKPIMKDGLISSAGATILGADDKSGIAPILEVLRMIQEQNIPHGDIQVIFSVAEEGGLNGAKYLDRTLLKADLGFVMDCVGGPGEIVLAAPGQDRINVVIKGRSAHAGFAPEEGISSIVVAAKAIAGMTTGRIDEETTANIGTIEGGRATNIVPDEVVITCEARSRDLTKLEIQTNRMCNTFQRCAEEMGAVAEIEVIRLYEPFTLTEESQVVVIASQAAKSAGLKVVTGVTGGGSDANYYNRYGVPCAVLGTGMQKPHTTEESIKEEDLYRTADLLIEIIKIVGTTEKS</sequence>
<keyword evidence="5" id="KW-0862">Zinc</keyword>
<dbReference type="Gene3D" id="3.40.630.10">
    <property type="entry name" value="Zn peptidases"/>
    <property type="match status" value="1"/>
</dbReference>
<dbReference type="PANTHER" id="PTHR42994">
    <property type="entry name" value="PEPTIDASE T"/>
    <property type="match status" value="1"/>
</dbReference>
<dbReference type="eggNOG" id="COG2195">
    <property type="taxonomic scope" value="Bacteria"/>
</dbReference>
<accession>J7IMA7</accession>
<evidence type="ECO:0000256" key="4">
    <source>
        <dbReference type="ARBA" id="ARBA00022801"/>
    </source>
</evidence>
<dbReference type="GO" id="GO:0046872">
    <property type="term" value="F:metal ion binding"/>
    <property type="evidence" value="ECO:0007669"/>
    <property type="project" value="UniProtKB-UniRule"/>
</dbReference>
<dbReference type="InterPro" id="IPR002933">
    <property type="entry name" value="Peptidase_M20"/>
</dbReference>
<dbReference type="KEGG" id="dmi:Desmer_0899"/>
<evidence type="ECO:0000256" key="7">
    <source>
        <dbReference type="PIRNR" id="PIRNR001123"/>
    </source>
</evidence>
<dbReference type="Proteomes" id="UP000005262">
    <property type="component" value="Chromosome"/>
</dbReference>
<dbReference type="InterPro" id="IPR001261">
    <property type="entry name" value="ArgE/DapE_CS"/>
</dbReference>
<dbReference type="NCBIfam" id="TIGR01883">
    <property type="entry name" value="PepT-like"/>
    <property type="match status" value="1"/>
</dbReference>
<dbReference type="STRING" id="768704.Desmer_0899"/>
<organism evidence="10 11">
    <name type="scientific">Desulfosporosinus meridiei (strain ATCC BAA-275 / DSM 13257 / KCTC 12902 / NCIMB 13706 / S10)</name>
    <dbReference type="NCBI Taxonomy" id="768704"/>
    <lineage>
        <taxon>Bacteria</taxon>
        <taxon>Bacillati</taxon>
        <taxon>Bacillota</taxon>
        <taxon>Clostridia</taxon>
        <taxon>Eubacteriales</taxon>
        <taxon>Desulfitobacteriaceae</taxon>
        <taxon>Desulfosporosinus</taxon>
    </lineage>
</organism>
<evidence type="ECO:0000256" key="1">
    <source>
        <dbReference type="ARBA" id="ARBA00001947"/>
    </source>
</evidence>
<evidence type="ECO:0000313" key="10">
    <source>
        <dbReference type="EMBL" id="AFQ42927.1"/>
    </source>
</evidence>
<dbReference type="SUPFAM" id="SSF53187">
    <property type="entry name" value="Zn-dependent exopeptidases"/>
    <property type="match status" value="1"/>
</dbReference>
<dbReference type="Pfam" id="PF01546">
    <property type="entry name" value="Peptidase_M20"/>
    <property type="match status" value="1"/>
</dbReference>
<keyword evidence="11" id="KW-1185">Reference proteome</keyword>
<evidence type="ECO:0000256" key="8">
    <source>
        <dbReference type="PIRSR" id="PIRSR001123-2"/>
    </source>
</evidence>
<comment type="similarity">
    <text evidence="7">Belongs to the peptidase M42 family.</text>
</comment>